<proteinExistence type="predicted"/>
<evidence type="ECO:0000256" key="1">
    <source>
        <dbReference type="SAM" id="MobiDB-lite"/>
    </source>
</evidence>
<sequence length="187" mass="21205">MRSRPALLNSPESESNPFRARVRGLGKCLSVSKVSVSIRGKLSLYPEFWGRVPAALKTMRGTLNRLRARQHLKQKSSFPILSANILLIHSIQKAKSSEDILQTQLLLGQPTRAYILNWITRLPEERLRLLRKPDGWEKHNHSTVNLSENEPDVFKESSAEKPDHDQTTSEYPMQASILQAKDDNGTP</sequence>
<name>A0A8J4T339_9TREM</name>
<dbReference type="Proteomes" id="UP000748531">
    <property type="component" value="Unassembled WGS sequence"/>
</dbReference>
<gene>
    <name evidence="2" type="ORF">PHET_03403</name>
</gene>
<reference evidence="2" key="1">
    <citation type="submission" date="2019-05" db="EMBL/GenBank/DDBJ databases">
        <title>Annotation for the trematode Paragonimus heterotremus.</title>
        <authorList>
            <person name="Choi Y.-J."/>
        </authorList>
    </citation>
    <scope>NUCLEOTIDE SEQUENCE</scope>
    <source>
        <strain evidence="2">LC</strain>
    </source>
</reference>
<dbReference type="AlphaFoldDB" id="A0A8J4T339"/>
<dbReference type="EMBL" id="LUCH01001398">
    <property type="protein sequence ID" value="KAF5403145.1"/>
    <property type="molecule type" value="Genomic_DNA"/>
</dbReference>
<accession>A0A8J4T339</accession>
<evidence type="ECO:0000313" key="3">
    <source>
        <dbReference type="Proteomes" id="UP000748531"/>
    </source>
</evidence>
<organism evidence="2 3">
    <name type="scientific">Paragonimus heterotremus</name>
    <dbReference type="NCBI Taxonomy" id="100268"/>
    <lineage>
        <taxon>Eukaryota</taxon>
        <taxon>Metazoa</taxon>
        <taxon>Spiralia</taxon>
        <taxon>Lophotrochozoa</taxon>
        <taxon>Platyhelminthes</taxon>
        <taxon>Trematoda</taxon>
        <taxon>Digenea</taxon>
        <taxon>Plagiorchiida</taxon>
        <taxon>Troglotremata</taxon>
        <taxon>Troglotrematidae</taxon>
        <taxon>Paragonimus</taxon>
    </lineage>
</organism>
<comment type="caution">
    <text evidence="2">The sequence shown here is derived from an EMBL/GenBank/DDBJ whole genome shotgun (WGS) entry which is preliminary data.</text>
</comment>
<protein>
    <submittedName>
        <fullName evidence="2">Uncharacterized protein</fullName>
    </submittedName>
</protein>
<feature type="compositionally biased region" description="Basic and acidic residues" evidence="1">
    <location>
        <begin position="152"/>
        <end position="167"/>
    </location>
</feature>
<feature type="region of interest" description="Disordered" evidence="1">
    <location>
        <begin position="138"/>
        <end position="187"/>
    </location>
</feature>
<keyword evidence="3" id="KW-1185">Reference proteome</keyword>
<dbReference type="OrthoDB" id="6256242at2759"/>
<evidence type="ECO:0000313" key="2">
    <source>
        <dbReference type="EMBL" id="KAF5403145.1"/>
    </source>
</evidence>